<accession>A0A517Z4P8</accession>
<reference evidence="1 2" key="1">
    <citation type="submission" date="2019-02" db="EMBL/GenBank/DDBJ databases">
        <title>Deep-cultivation of Planctomycetes and their phenomic and genomic characterization uncovers novel biology.</title>
        <authorList>
            <person name="Wiegand S."/>
            <person name="Jogler M."/>
            <person name="Boedeker C."/>
            <person name="Pinto D."/>
            <person name="Vollmers J."/>
            <person name="Rivas-Marin E."/>
            <person name="Kohn T."/>
            <person name="Peeters S.H."/>
            <person name="Heuer A."/>
            <person name="Rast P."/>
            <person name="Oberbeckmann S."/>
            <person name="Bunk B."/>
            <person name="Jeske O."/>
            <person name="Meyerdierks A."/>
            <person name="Storesund J.E."/>
            <person name="Kallscheuer N."/>
            <person name="Luecker S."/>
            <person name="Lage O.M."/>
            <person name="Pohl T."/>
            <person name="Merkel B.J."/>
            <person name="Hornburger P."/>
            <person name="Mueller R.-W."/>
            <person name="Bruemmer F."/>
            <person name="Labrenz M."/>
            <person name="Spormann A.M."/>
            <person name="Op den Camp H."/>
            <person name="Overmann J."/>
            <person name="Amann R."/>
            <person name="Jetten M.S.M."/>
            <person name="Mascher T."/>
            <person name="Medema M.H."/>
            <person name="Devos D.P."/>
            <person name="Kaster A.-K."/>
            <person name="Ovreas L."/>
            <person name="Rohde M."/>
            <person name="Galperin M.Y."/>
            <person name="Jogler C."/>
        </authorList>
    </citation>
    <scope>NUCLEOTIDE SEQUENCE [LARGE SCALE GENOMIC DNA]</scope>
    <source>
        <strain evidence="1 2">Mal4</strain>
    </source>
</reference>
<protein>
    <submittedName>
        <fullName evidence="1">Uncharacterized protein</fullName>
    </submittedName>
</protein>
<dbReference type="KEGG" id="mri:Mal4_17270"/>
<name>A0A517Z4P8_9PLAN</name>
<dbReference type="AlphaFoldDB" id="A0A517Z4P8"/>
<sequence>MTRSILRTASFRGRYYTAALFYIGLSLVLMGTVTAPGTGLASPSESGCGPGETECQGNCIPEDYLCCDDGSYGPAENCGCCTECESCGGSSTYMCEE</sequence>
<dbReference type="Proteomes" id="UP000320496">
    <property type="component" value="Chromosome"/>
</dbReference>
<gene>
    <name evidence="1" type="ORF">Mal4_17270</name>
</gene>
<evidence type="ECO:0000313" key="2">
    <source>
        <dbReference type="Proteomes" id="UP000320496"/>
    </source>
</evidence>
<dbReference type="EMBL" id="CP036275">
    <property type="protein sequence ID" value="QDU37415.1"/>
    <property type="molecule type" value="Genomic_DNA"/>
</dbReference>
<keyword evidence="2" id="KW-1185">Reference proteome</keyword>
<proteinExistence type="predicted"/>
<evidence type="ECO:0000313" key="1">
    <source>
        <dbReference type="EMBL" id="QDU37415.1"/>
    </source>
</evidence>
<organism evidence="1 2">
    <name type="scientific">Maioricimonas rarisocia</name>
    <dbReference type="NCBI Taxonomy" id="2528026"/>
    <lineage>
        <taxon>Bacteria</taxon>
        <taxon>Pseudomonadati</taxon>
        <taxon>Planctomycetota</taxon>
        <taxon>Planctomycetia</taxon>
        <taxon>Planctomycetales</taxon>
        <taxon>Planctomycetaceae</taxon>
        <taxon>Maioricimonas</taxon>
    </lineage>
</organism>